<evidence type="ECO:0000256" key="2">
    <source>
        <dbReference type="SAM" id="MobiDB-lite"/>
    </source>
</evidence>
<name>A0AAN6PZZ2_9PEZI</name>
<dbReference type="EMBL" id="MU863651">
    <property type="protein sequence ID" value="KAK4099200.1"/>
    <property type="molecule type" value="Genomic_DNA"/>
</dbReference>
<gene>
    <name evidence="3" type="ORF">N658DRAFT_560493</name>
</gene>
<dbReference type="Proteomes" id="UP001305647">
    <property type="component" value="Unassembled WGS sequence"/>
</dbReference>
<reference evidence="3" key="2">
    <citation type="submission" date="2023-05" db="EMBL/GenBank/DDBJ databases">
        <authorList>
            <consortium name="Lawrence Berkeley National Laboratory"/>
            <person name="Steindorff A."/>
            <person name="Hensen N."/>
            <person name="Bonometti L."/>
            <person name="Westerberg I."/>
            <person name="Brannstrom I.O."/>
            <person name="Guillou S."/>
            <person name="Cros-Aarteil S."/>
            <person name="Calhoun S."/>
            <person name="Haridas S."/>
            <person name="Kuo A."/>
            <person name="Mondo S."/>
            <person name="Pangilinan J."/>
            <person name="Riley R."/>
            <person name="Labutti K."/>
            <person name="Andreopoulos B."/>
            <person name="Lipzen A."/>
            <person name="Chen C."/>
            <person name="Yanf M."/>
            <person name="Daum C."/>
            <person name="Ng V."/>
            <person name="Clum A."/>
            <person name="Ohm R."/>
            <person name="Martin F."/>
            <person name="Silar P."/>
            <person name="Natvig D."/>
            <person name="Lalanne C."/>
            <person name="Gautier V."/>
            <person name="Ament-Velasquez S.L."/>
            <person name="Kruys A."/>
            <person name="Hutchinson M.I."/>
            <person name="Powell A.J."/>
            <person name="Barry K."/>
            <person name="Miller A.N."/>
            <person name="Grigoriev I.V."/>
            <person name="Debuchy R."/>
            <person name="Gladieux P."/>
            <person name="Thoren M.H."/>
            <person name="Johannesson H."/>
        </authorList>
    </citation>
    <scope>NUCLEOTIDE SEQUENCE</scope>
    <source>
        <strain evidence="3">CBS 757.83</strain>
    </source>
</reference>
<keyword evidence="4" id="KW-1185">Reference proteome</keyword>
<sequence>MDLRMSTHLETPAEDCIVVTIPARDSEWESESESENTKDDLRGGVDLKTGTAAASASTDHRCLHNRGKGEEQLTDELPERQEAPVASADAHAPQAKATAVTTAAKGDGKVRLRISSELAVFRAEVSVRPSRAVLQPTVSEEEEEARDATKLARADTTHHAAGAKQNVAAPGPRRSGRIKLVVEAGPVPRGRQPESGYTDEPDSARIYQKRAVMEARIRAKDALIRRQAEYIEELKEVRGQLQAQLAAANARMASYTRRSRRQRAWIKKLL</sequence>
<organism evidence="3 4">
    <name type="scientific">Parathielavia hyrcaniae</name>
    <dbReference type="NCBI Taxonomy" id="113614"/>
    <lineage>
        <taxon>Eukaryota</taxon>
        <taxon>Fungi</taxon>
        <taxon>Dikarya</taxon>
        <taxon>Ascomycota</taxon>
        <taxon>Pezizomycotina</taxon>
        <taxon>Sordariomycetes</taxon>
        <taxon>Sordariomycetidae</taxon>
        <taxon>Sordariales</taxon>
        <taxon>Chaetomiaceae</taxon>
        <taxon>Parathielavia</taxon>
    </lineage>
</organism>
<evidence type="ECO:0000313" key="3">
    <source>
        <dbReference type="EMBL" id="KAK4099200.1"/>
    </source>
</evidence>
<feature type="region of interest" description="Disordered" evidence="2">
    <location>
        <begin position="22"/>
        <end position="103"/>
    </location>
</feature>
<comment type="caution">
    <text evidence="3">The sequence shown here is derived from an EMBL/GenBank/DDBJ whole genome shotgun (WGS) entry which is preliminary data.</text>
</comment>
<dbReference type="AlphaFoldDB" id="A0AAN6PZZ2"/>
<feature type="region of interest" description="Disordered" evidence="2">
    <location>
        <begin position="136"/>
        <end position="176"/>
    </location>
</feature>
<protein>
    <submittedName>
        <fullName evidence="3">Uncharacterized protein</fullName>
    </submittedName>
</protein>
<accession>A0AAN6PZZ2</accession>
<keyword evidence="1" id="KW-0175">Coiled coil</keyword>
<feature type="compositionally biased region" description="Basic and acidic residues" evidence="2">
    <location>
        <begin position="35"/>
        <end position="45"/>
    </location>
</feature>
<reference evidence="3" key="1">
    <citation type="journal article" date="2023" name="Mol. Phylogenet. Evol.">
        <title>Genome-scale phylogeny and comparative genomics of the fungal order Sordariales.</title>
        <authorList>
            <person name="Hensen N."/>
            <person name="Bonometti L."/>
            <person name="Westerberg I."/>
            <person name="Brannstrom I.O."/>
            <person name="Guillou S."/>
            <person name="Cros-Aarteil S."/>
            <person name="Calhoun S."/>
            <person name="Haridas S."/>
            <person name="Kuo A."/>
            <person name="Mondo S."/>
            <person name="Pangilinan J."/>
            <person name="Riley R."/>
            <person name="LaButti K."/>
            <person name="Andreopoulos B."/>
            <person name="Lipzen A."/>
            <person name="Chen C."/>
            <person name="Yan M."/>
            <person name="Daum C."/>
            <person name="Ng V."/>
            <person name="Clum A."/>
            <person name="Steindorff A."/>
            <person name="Ohm R.A."/>
            <person name="Martin F."/>
            <person name="Silar P."/>
            <person name="Natvig D.O."/>
            <person name="Lalanne C."/>
            <person name="Gautier V."/>
            <person name="Ament-Velasquez S.L."/>
            <person name="Kruys A."/>
            <person name="Hutchinson M.I."/>
            <person name="Powell A.J."/>
            <person name="Barry K."/>
            <person name="Miller A.N."/>
            <person name="Grigoriev I.V."/>
            <person name="Debuchy R."/>
            <person name="Gladieux P."/>
            <person name="Hiltunen Thoren M."/>
            <person name="Johannesson H."/>
        </authorList>
    </citation>
    <scope>NUCLEOTIDE SEQUENCE</scope>
    <source>
        <strain evidence="3">CBS 757.83</strain>
    </source>
</reference>
<evidence type="ECO:0000256" key="1">
    <source>
        <dbReference type="SAM" id="Coils"/>
    </source>
</evidence>
<feature type="coiled-coil region" evidence="1">
    <location>
        <begin position="220"/>
        <end position="258"/>
    </location>
</feature>
<feature type="compositionally biased region" description="Basic and acidic residues" evidence="2">
    <location>
        <begin position="58"/>
        <end position="82"/>
    </location>
</feature>
<proteinExistence type="predicted"/>
<feature type="compositionally biased region" description="Basic and acidic residues" evidence="2">
    <location>
        <begin position="146"/>
        <end position="158"/>
    </location>
</feature>
<evidence type="ECO:0000313" key="4">
    <source>
        <dbReference type="Proteomes" id="UP001305647"/>
    </source>
</evidence>